<feature type="transmembrane region" description="Helical" evidence="7">
    <location>
        <begin position="381"/>
        <end position="407"/>
    </location>
</feature>
<evidence type="ECO:0000259" key="8">
    <source>
        <dbReference type="PROSITE" id="PS50928"/>
    </source>
</evidence>
<dbReference type="Pfam" id="PF00528">
    <property type="entry name" value="BPD_transp_1"/>
    <property type="match status" value="1"/>
</dbReference>
<evidence type="ECO:0000256" key="7">
    <source>
        <dbReference type="RuleBase" id="RU363032"/>
    </source>
</evidence>
<feature type="transmembrane region" description="Helical" evidence="7">
    <location>
        <begin position="279"/>
        <end position="300"/>
    </location>
</feature>
<keyword evidence="3" id="KW-1003">Cell membrane</keyword>
<keyword evidence="4 7" id="KW-0812">Transmembrane</keyword>
<feature type="transmembrane region" description="Helical" evidence="7">
    <location>
        <begin position="427"/>
        <end position="453"/>
    </location>
</feature>
<dbReference type="EMBL" id="PYFT01000001">
    <property type="protein sequence ID" value="PSR54860.1"/>
    <property type="molecule type" value="Genomic_DNA"/>
</dbReference>
<dbReference type="Proteomes" id="UP000240357">
    <property type="component" value="Unassembled WGS sequence"/>
</dbReference>
<gene>
    <name evidence="9" type="ORF">AHMF7605_15790</name>
</gene>
<accession>A0A2T2YH83</accession>
<feature type="transmembrane region" description="Helical" evidence="7">
    <location>
        <begin position="236"/>
        <end position="258"/>
    </location>
</feature>
<proteinExistence type="inferred from homology"/>
<dbReference type="OrthoDB" id="24153at2"/>
<dbReference type="PANTHER" id="PTHR43163:SF9">
    <property type="entry name" value="ABC TRANSPORTER PERMEASE PROTEIN"/>
    <property type="match status" value="1"/>
</dbReference>
<dbReference type="Gene3D" id="1.10.3720.10">
    <property type="entry name" value="MetI-like"/>
    <property type="match status" value="1"/>
</dbReference>
<keyword evidence="10" id="KW-1185">Reference proteome</keyword>
<protein>
    <recommendedName>
        <fullName evidence="8">ABC transmembrane type-1 domain-containing protein</fullName>
    </recommendedName>
</protein>
<evidence type="ECO:0000256" key="5">
    <source>
        <dbReference type="ARBA" id="ARBA00022989"/>
    </source>
</evidence>
<comment type="caution">
    <text evidence="9">The sequence shown here is derived from an EMBL/GenBank/DDBJ whole genome shotgun (WGS) entry which is preliminary data.</text>
</comment>
<name>A0A2T2YH83_9BACT</name>
<dbReference type="AlphaFoldDB" id="A0A2T2YH83"/>
<dbReference type="PROSITE" id="PS50928">
    <property type="entry name" value="ABC_TM1"/>
    <property type="match status" value="1"/>
</dbReference>
<keyword evidence="2 7" id="KW-0813">Transport</keyword>
<sequence length="461" mass="52133">MLRYVLKRLLLVLPTLWIICSLVFLLSKTVSGTCQDWQQGEIGQTFSRLEPARSSNNLEPIVPLFYFSLRSSAEPDTLFRVQPESHRLFLKSFVLTSGNWAAIAAFYQALTTLQKRLQLMPETALTNKQELKQQLESVFTLTEAKQMQQTLEQVERQAKRQQLPTHFIRQLTFAQHQLKNIQAQPVRALIPALTWHGSNNQYYLWLKAFILGDLGVSCRDQISVNDKIAEAFSNTFFITVLSLGLLFFLAFEISIWLNKASQNKWRRFTLGILYALDSVPLFIMALALLTLLASDAYFNIFPPYGSGRIVASETPSYVTWIYQLPYLALPVISLTIANLPYVTGQIHQAVQQLQNREFILTAKAKGLSESVVLRRHVLRNALLPVITLFTGFLPALVTGSAVIENIFSIPGMGRLLVETVLARDFPVLMGIVLYLGFIKISANILADGFYFLADPRIRVPS</sequence>
<dbReference type="PANTHER" id="PTHR43163">
    <property type="entry name" value="DIPEPTIDE TRANSPORT SYSTEM PERMEASE PROTEIN DPPB-RELATED"/>
    <property type="match status" value="1"/>
</dbReference>
<evidence type="ECO:0000256" key="1">
    <source>
        <dbReference type="ARBA" id="ARBA00004651"/>
    </source>
</evidence>
<evidence type="ECO:0000313" key="10">
    <source>
        <dbReference type="Proteomes" id="UP000240357"/>
    </source>
</evidence>
<evidence type="ECO:0000256" key="4">
    <source>
        <dbReference type="ARBA" id="ARBA00022692"/>
    </source>
</evidence>
<keyword evidence="5 7" id="KW-1133">Transmembrane helix</keyword>
<evidence type="ECO:0000256" key="2">
    <source>
        <dbReference type="ARBA" id="ARBA00022448"/>
    </source>
</evidence>
<evidence type="ECO:0000256" key="3">
    <source>
        <dbReference type="ARBA" id="ARBA00022475"/>
    </source>
</evidence>
<dbReference type="RefSeq" id="WP_106930930.1">
    <property type="nucleotide sequence ID" value="NZ_PYFT01000001.1"/>
</dbReference>
<organism evidence="9 10">
    <name type="scientific">Adhaeribacter arboris</name>
    <dbReference type="NCBI Taxonomy" id="2072846"/>
    <lineage>
        <taxon>Bacteria</taxon>
        <taxon>Pseudomonadati</taxon>
        <taxon>Bacteroidota</taxon>
        <taxon>Cytophagia</taxon>
        <taxon>Cytophagales</taxon>
        <taxon>Hymenobacteraceae</taxon>
        <taxon>Adhaeribacter</taxon>
    </lineage>
</organism>
<dbReference type="GO" id="GO:0055085">
    <property type="term" value="P:transmembrane transport"/>
    <property type="evidence" value="ECO:0007669"/>
    <property type="project" value="InterPro"/>
</dbReference>
<feature type="domain" description="ABC transmembrane type-1" evidence="8">
    <location>
        <begin position="232"/>
        <end position="446"/>
    </location>
</feature>
<comment type="similarity">
    <text evidence="7">Belongs to the binding-protein-dependent transport system permease family.</text>
</comment>
<dbReference type="InterPro" id="IPR035906">
    <property type="entry name" value="MetI-like_sf"/>
</dbReference>
<dbReference type="SUPFAM" id="SSF161098">
    <property type="entry name" value="MetI-like"/>
    <property type="match status" value="1"/>
</dbReference>
<reference evidence="9 10" key="1">
    <citation type="submission" date="2018-03" db="EMBL/GenBank/DDBJ databases">
        <title>Adhaeribacter sp. HMF7605 Genome sequencing and assembly.</title>
        <authorList>
            <person name="Kang H."/>
            <person name="Kang J."/>
            <person name="Cha I."/>
            <person name="Kim H."/>
            <person name="Joh K."/>
        </authorList>
    </citation>
    <scope>NUCLEOTIDE SEQUENCE [LARGE SCALE GENOMIC DNA]</scope>
    <source>
        <strain evidence="9 10">HMF7605</strain>
    </source>
</reference>
<feature type="transmembrane region" description="Helical" evidence="7">
    <location>
        <begin position="320"/>
        <end position="342"/>
    </location>
</feature>
<dbReference type="GO" id="GO:0005886">
    <property type="term" value="C:plasma membrane"/>
    <property type="evidence" value="ECO:0007669"/>
    <property type="project" value="UniProtKB-SubCell"/>
</dbReference>
<evidence type="ECO:0000313" key="9">
    <source>
        <dbReference type="EMBL" id="PSR54860.1"/>
    </source>
</evidence>
<comment type="subcellular location">
    <subcellularLocation>
        <location evidence="1 7">Cell membrane</location>
        <topology evidence="1 7">Multi-pass membrane protein</topology>
    </subcellularLocation>
</comment>
<dbReference type="CDD" id="cd06261">
    <property type="entry name" value="TM_PBP2"/>
    <property type="match status" value="1"/>
</dbReference>
<evidence type="ECO:0000256" key="6">
    <source>
        <dbReference type="ARBA" id="ARBA00023136"/>
    </source>
</evidence>
<keyword evidence="6 7" id="KW-0472">Membrane</keyword>
<dbReference type="InterPro" id="IPR000515">
    <property type="entry name" value="MetI-like"/>
</dbReference>